<protein>
    <submittedName>
        <fullName evidence="3">Uncharacterized protein</fullName>
    </submittedName>
</protein>
<comment type="caution">
    <text evidence="3">The sequence shown here is derived from an EMBL/GenBank/DDBJ whole genome shotgun (WGS) entry which is preliminary data.</text>
</comment>
<dbReference type="Proteomes" id="UP000652176">
    <property type="component" value="Unassembled WGS sequence"/>
</dbReference>
<dbReference type="EMBL" id="JACXSS010000001">
    <property type="protein sequence ID" value="MBD9356877.1"/>
    <property type="molecule type" value="Genomic_DNA"/>
</dbReference>
<organism evidence="3 4">
    <name type="scientific">Methylomonas albis</name>
    <dbReference type="NCBI Taxonomy" id="1854563"/>
    <lineage>
        <taxon>Bacteria</taxon>
        <taxon>Pseudomonadati</taxon>
        <taxon>Pseudomonadota</taxon>
        <taxon>Gammaproteobacteria</taxon>
        <taxon>Methylococcales</taxon>
        <taxon>Methylococcaceae</taxon>
        <taxon>Methylomonas</taxon>
    </lineage>
</organism>
<name>A0ABR9D171_9GAMM</name>
<keyword evidence="2" id="KW-0732">Signal</keyword>
<feature type="signal peptide" evidence="2">
    <location>
        <begin position="1"/>
        <end position="27"/>
    </location>
</feature>
<reference evidence="3 4" key="1">
    <citation type="submission" date="2020-09" db="EMBL/GenBank/DDBJ databases">
        <title>Methylomonas albis sp. nov. and Methylomonas fluvii sp. nov.: Two cold-adapted methanotrophs from the River Elbe and an amended description of Methylovulum psychrotolerans strain Eb1.</title>
        <authorList>
            <person name="Bussmann I.K."/>
            <person name="Klings K.-W."/>
            <person name="Warnstedt J."/>
            <person name="Hoppert M."/>
            <person name="Saborowski A."/>
            <person name="Horn F."/>
            <person name="Liebner S."/>
        </authorList>
    </citation>
    <scope>NUCLEOTIDE SEQUENCE [LARGE SCALE GENOMIC DNA]</scope>
    <source>
        <strain evidence="3 4">EbA</strain>
    </source>
</reference>
<keyword evidence="4" id="KW-1185">Reference proteome</keyword>
<keyword evidence="1" id="KW-0812">Transmembrane</keyword>
<evidence type="ECO:0000256" key="1">
    <source>
        <dbReference type="SAM" id="Phobius"/>
    </source>
</evidence>
<keyword evidence="1" id="KW-0472">Membrane</keyword>
<evidence type="ECO:0000313" key="3">
    <source>
        <dbReference type="EMBL" id="MBD9356877.1"/>
    </source>
</evidence>
<evidence type="ECO:0000313" key="4">
    <source>
        <dbReference type="Proteomes" id="UP000652176"/>
    </source>
</evidence>
<accession>A0ABR9D171</accession>
<feature type="transmembrane region" description="Helical" evidence="1">
    <location>
        <begin position="201"/>
        <end position="220"/>
    </location>
</feature>
<evidence type="ECO:0000256" key="2">
    <source>
        <dbReference type="SAM" id="SignalP"/>
    </source>
</evidence>
<sequence>MNILSNHIKYGALSLALLAVGASNAYATSSFTGSAALTFTYSGDLSGIVVGYVGSGNVDDGTEVYGDAVLQPNFNFPDQASGEFSVVGSVNDSEGQNIHSAQIATFALSFVNHSGQSRSFGLSLDYLLHAVVVGEFANSAVQISFGDYGYDELTADLFSGQDNISLAGSSGVFNFDLAANETGSFSVNVGIVGDLLGTTPVPLPAAAWSFLVGLLGLLGVNKKRAGVKID</sequence>
<feature type="chain" id="PRO_5046579584" evidence="2">
    <location>
        <begin position="28"/>
        <end position="230"/>
    </location>
</feature>
<proteinExistence type="predicted"/>
<gene>
    <name evidence="3" type="ORF">IE877_13485</name>
</gene>
<keyword evidence="1" id="KW-1133">Transmembrane helix</keyword>
<dbReference type="RefSeq" id="WP_192375195.1">
    <property type="nucleotide sequence ID" value="NZ_CAJHIV010000001.1"/>
</dbReference>